<dbReference type="InterPro" id="IPR050417">
    <property type="entry name" value="Sugar_Epim/Isomerase"/>
</dbReference>
<comment type="caution">
    <text evidence="3">The sequence shown here is derived from an EMBL/GenBank/DDBJ whole genome shotgun (WGS) entry which is preliminary data.</text>
</comment>
<dbReference type="InterPro" id="IPR036237">
    <property type="entry name" value="Xyl_isomerase-like_sf"/>
</dbReference>
<dbReference type="Proteomes" id="UP000460549">
    <property type="component" value="Unassembled WGS sequence"/>
</dbReference>
<protein>
    <submittedName>
        <fullName evidence="3">Sugar phosphate isomerase/epimerase</fullName>
    </submittedName>
</protein>
<evidence type="ECO:0000313" key="4">
    <source>
        <dbReference type="Proteomes" id="UP000460549"/>
    </source>
</evidence>
<dbReference type="AlphaFoldDB" id="A0A7X2TR14"/>
<dbReference type="InterPro" id="IPR013022">
    <property type="entry name" value="Xyl_isomerase-like_TIM-brl"/>
</dbReference>
<name>A0A7X2TR14_9SPIO</name>
<dbReference type="PANTHER" id="PTHR43489">
    <property type="entry name" value="ISOMERASE"/>
    <property type="match status" value="1"/>
</dbReference>
<organism evidence="3 4">
    <name type="scientific">Bullifex porci</name>
    <dbReference type="NCBI Taxonomy" id="2606638"/>
    <lineage>
        <taxon>Bacteria</taxon>
        <taxon>Pseudomonadati</taxon>
        <taxon>Spirochaetota</taxon>
        <taxon>Spirochaetia</taxon>
        <taxon>Spirochaetales</taxon>
        <taxon>Spirochaetaceae</taxon>
        <taxon>Bullifex</taxon>
    </lineage>
</organism>
<dbReference type="Pfam" id="PF01261">
    <property type="entry name" value="AP_endonuc_2"/>
    <property type="match status" value="1"/>
</dbReference>
<accession>A0A7X2TR14</accession>
<evidence type="ECO:0000313" key="3">
    <source>
        <dbReference type="EMBL" id="MSU06337.1"/>
    </source>
</evidence>
<reference evidence="3 4" key="1">
    <citation type="submission" date="2019-08" db="EMBL/GenBank/DDBJ databases">
        <title>In-depth cultivation of the pig gut microbiome towards novel bacterial diversity and tailored functional studies.</title>
        <authorList>
            <person name="Wylensek D."/>
            <person name="Hitch T.C.A."/>
            <person name="Clavel T."/>
        </authorList>
    </citation>
    <scope>NUCLEOTIDE SEQUENCE [LARGE SCALE GENOMIC DNA]</scope>
    <source>
        <strain evidence="3 4">NM-380-WT-3C1</strain>
    </source>
</reference>
<gene>
    <name evidence="3" type="ORF">FYJ80_06030</name>
</gene>
<dbReference type="SUPFAM" id="SSF51658">
    <property type="entry name" value="Xylose isomerase-like"/>
    <property type="match status" value="1"/>
</dbReference>
<dbReference type="Gene3D" id="3.20.20.150">
    <property type="entry name" value="Divalent-metal-dependent TIM barrel enzymes"/>
    <property type="match status" value="1"/>
</dbReference>
<dbReference type="EMBL" id="VUNN01000010">
    <property type="protein sequence ID" value="MSU06337.1"/>
    <property type="molecule type" value="Genomic_DNA"/>
</dbReference>
<dbReference type="RefSeq" id="WP_154425311.1">
    <property type="nucleotide sequence ID" value="NZ_VUNN01000010.1"/>
</dbReference>
<proteinExistence type="predicted"/>
<feature type="domain" description="Xylose isomerase-like TIM barrel" evidence="2">
    <location>
        <begin position="24"/>
        <end position="248"/>
    </location>
</feature>
<keyword evidence="1 3" id="KW-0413">Isomerase</keyword>
<evidence type="ECO:0000259" key="2">
    <source>
        <dbReference type="Pfam" id="PF01261"/>
    </source>
</evidence>
<sequence length="263" mass="29951">MRYGYCTGFSTTPLFQLGTELLTLIRSTGFDYVEYPMMNFLNLSDEDFDKLIDQTRNEGLVGNVVCNFFPGFIRLTGKDADPNKIINYLNNVLPKCSKLGIKKIVLGSGPARAYDENEQTHEEAFDQFASIISNVIIPECKKYEIKVLIEPFERNSCNLITSALEGLELVKKVSSPYFSLMVDLFHMMCNDEPLESLNECYPFIEHVHIAGDNRRVLESGDTYIFKGVKILKKLGYNKTISFETHLPTNDDELSRILRDIKGL</sequence>
<keyword evidence="4" id="KW-1185">Reference proteome</keyword>
<dbReference type="GO" id="GO:0016853">
    <property type="term" value="F:isomerase activity"/>
    <property type="evidence" value="ECO:0007669"/>
    <property type="project" value="UniProtKB-KW"/>
</dbReference>
<evidence type="ECO:0000256" key="1">
    <source>
        <dbReference type="ARBA" id="ARBA00023235"/>
    </source>
</evidence>
<dbReference type="PANTHER" id="PTHR43489:SF7">
    <property type="entry name" value="3-DEHYDRO-D-GULOSIDE 4-EPIMERASE-RELATED"/>
    <property type="match status" value="1"/>
</dbReference>